<dbReference type="InterPro" id="IPR050859">
    <property type="entry name" value="Class-I_PLP-dep_aminotransf"/>
</dbReference>
<dbReference type="GO" id="GO:1901605">
    <property type="term" value="P:alpha-amino acid metabolic process"/>
    <property type="evidence" value="ECO:0007669"/>
    <property type="project" value="TreeGrafter"/>
</dbReference>
<dbReference type="GO" id="GO:0030170">
    <property type="term" value="F:pyridoxal phosphate binding"/>
    <property type="evidence" value="ECO:0007669"/>
    <property type="project" value="InterPro"/>
</dbReference>
<dbReference type="PANTHER" id="PTHR42790">
    <property type="entry name" value="AMINOTRANSFERASE"/>
    <property type="match status" value="1"/>
</dbReference>
<keyword evidence="4" id="KW-0663">Pyridoxal phosphate</keyword>
<evidence type="ECO:0000313" key="6">
    <source>
        <dbReference type="EMBL" id="VTR58443.1"/>
    </source>
</evidence>
<protein>
    <submittedName>
        <fullName evidence="6">Uncharacterized HTH-type transcriptional regulator ydcR</fullName>
    </submittedName>
</protein>
<dbReference type="AlphaFoldDB" id="A0A4U9WGQ2"/>
<dbReference type="InterPro" id="IPR015424">
    <property type="entry name" value="PyrdxlP-dep_Trfase"/>
</dbReference>
<dbReference type="GO" id="GO:0008483">
    <property type="term" value="F:transaminase activity"/>
    <property type="evidence" value="ECO:0007669"/>
    <property type="project" value="UniProtKB-KW"/>
</dbReference>
<evidence type="ECO:0000259" key="5">
    <source>
        <dbReference type="Pfam" id="PF00155"/>
    </source>
</evidence>
<comment type="cofactor">
    <cofactor evidence="1">
        <name>pyridoxal 5'-phosphate</name>
        <dbReference type="ChEBI" id="CHEBI:597326"/>
    </cofactor>
</comment>
<dbReference type="SUPFAM" id="SSF53383">
    <property type="entry name" value="PLP-dependent transferases"/>
    <property type="match status" value="1"/>
</dbReference>
<dbReference type="EMBL" id="CABEEZ010000152">
    <property type="protein sequence ID" value="VTR58443.1"/>
    <property type="molecule type" value="Genomic_DNA"/>
</dbReference>
<proteinExistence type="predicted"/>
<reference evidence="6" key="1">
    <citation type="submission" date="2019-05" db="EMBL/GenBank/DDBJ databases">
        <authorList>
            <consortium name="Pathogen Informatics"/>
        </authorList>
    </citation>
    <scope>NUCLEOTIDE SEQUENCE [LARGE SCALE GENOMIC DNA]</scope>
    <source>
        <strain evidence="6">NCTC12965</strain>
    </source>
</reference>
<keyword evidence="3" id="KW-0808">Transferase</keyword>
<evidence type="ECO:0000256" key="4">
    <source>
        <dbReference type="ARBA" id="ARBA00022898"/>
    </source>
</evidence>
<keyword evidence="2" id="KW-0032">Aminotransferase</keyword>
<dbReference type="InterPro" id="IPR015421">
    <property type="entry name" value="PyrdxlP-dep_Trfase_major"/>
</dbReference>
<dbReference type="Pfam" id="PF00155">
    <property type="entry name" value="Aminotran_1_2"/>
    <property type="match status" value="1"/>
</dbReference>
<feature type="domain" description="Aminotransferase class I/classII large" evidence="5">
    <location>
        <begin position="4"/>
        <end position="179"/>
    </location>
</feature>
<dbReference type="Gene3D" id="3.40.640.10">
    <property type="entry name" value="Type I PLP-dependent aspartate aminotransferase-like (Major domain)"/>
    <property type="match status" value="1"/>
</dbReference>
<name>A0A4U9WGQ2_SERFO</name>
<sequence>MLLEPSDITLTHGCMEALQLALRVTTKPGDCVGLESPTYFYLLPLLASLGLKALEIPTDPQHGLSLDALELLLQEKRLNAVIAMPTIQNPLGCTMPLASKKRLARLMNDHQVPLIEDGLYAELQFGSALSPAVKAFDSDGWVLFCSSFTKTLAPDFRIGWVVGGRFSEALRKLKAVSSMSESHLLSETLAMFLEAGGIRSSSAQFAQTLCGAGGRGQGADCPPFPARDKSHPACRWVCILGGVSQQGWTRWRCSISCWMSRSV</sequence>
<evidence type="ECO:0000256" key="1">
    <source>
        <dbReference type="ARBA" id="ARBA00001933"/>
    </source>
</evidence>
<dbReference type="CDD" id="cd00609">
    <property type="entry name" value="AAT_like"/>
    <property type="match status" value="1"/>
</dbReference>
<dbReference type="InterPro" id="IPR004839">
    <property type="entry name" value="Aminotransferase_I/II_large"/>
</dbReference>
<accession>A0A4U9WGQ2</accession>
<organism evidence="6">
    <name type="scientific">Serratia fonticola</name>
    <dbReference type="NCBI Taxonomy" id="47917"/>
    <lineage>
        <taxon>Bacteria</taxon>
        <taxon>Pseudomonadati</taxon>
        <taxon>Pseudomonadota</taxon>
        <taxon>Gammaproteobacteria</taxon>
        <taxon>Enterobacterales</taxon>
        <taxon>Yersiniaceae</taxon>
        <taxon>Serratia</taxon>
    </lineage>
</organism>
<evidence type="ECO:0000256" key="3">
    <source>
        <dbReference type="ARBA" id="ARBA00022679"/>
    </source>
</evidence>
<gene>
    <name evidence="6" type="primary">ydcR_5</name>
    <name evidence="6" type="ORF">NCTC12965_07699</name>
</gene>
<evidence type="ECO:0000256" key="2">
    <source>
        <dbReference type="ARBA" id="ARBA00022576"/>
    </source>
</evidence>
<dbReference type="PANTHER" id="PTHR42790:SF7">
    <property type="entry name" value="GNTR FAMILY TRANSCRIPTIONAL REGULATORY PROTEIN"/>
    <property type="match status" value="1"/>
</dbReference>